<evidence type="ECO:0000256" key="3">
    <source>
        <dbReference type="ARBA" id="ARBA00022989"/>
    </source>
</evidence>
<evidence type="ECO:0000256" key="4">
    <source>
        <dbReference type="ARBA" id="ARBA00023136"/>
    </source>
</evidence>
<dbReference type="PANTHER" id="PTHR23501:SF198">
    <property type="entry name" value="AZOLE RESISTANCE PROTEIN 1-RELATED"/>
    <property type="match status" value="1"/>
</dbReference>
<sequence>MSQNLSQPDNSNLGNGDCEVNRCFQENYPKSAALGIIMLAICSSMFPVSLNSVSIIVGRAIQGLSVAAIFSGSMVLIVEAVPLAKRPMYMGFGGATFGLSAVLGPLVGRSFDIECLMEVVLPYQPAYWRYGTSGAALVLPKYAHYGRTMRSSERK</sequence>
<dbReference type="Pfam" id="PF07690">
    <property type="entry name" value="MFS_1"/>
    <property type="match status" value="1"/>
</dbReference>
<dbReference type="Proteomes" id="UP000023758">
    <property type="component" value="Unassembled WGS sequence"/>
</dbReference>
<dbReference type="PROSITE" id="PS50850">
    <property type="entry name" value="MFS"/>
    <property type="match status" value="1"/>
</dbReference>
<feature type="domain" description="Major facilitator superfamily (MFS) profile" evidence="6">
    <location>
        <begin position="1"/>
        <end position="155"/>
    </location>
</feature>
<dbReference type="EMBL" id="KK207889">
    <property type="protein sequence ID" value="EZF50097.1"/>
    <property type="molecule type" value="Genomic_DNA"/>
</dbReference>
<keyword evidence="4 5" id="KW-0472">Membrane</keyword>
<evidence type="ECO:0000313" key="7">
    <source>
        <dbReference type="EMBL" id="EZF50097.1"/>
    </source>
</evidence>
<accession>A0A022VV48</accession>
<reference evidence="7" key="1">
    <citation type="submission" date="2014-02" db="EMBL/GenBank/DDBJ databases">
        <title>The Genome Sequence of Trichophyton rubrum (morphotype fischeri) CBS 288.86.</title>
        <authorList>
            <consortium name="The Broad Institute Genomics Platform"/>
            <person name="Cuomo C.A."/>
            <person name="White T.C."/>
            <person name="Graser Y."/>
            <person name="Martinez-Rossi N."/>
            <person name="Heitman J."/>
            <person name="Young S.K."/>
            <person name="Zeng Q."/>
            <person name="Gargeya S."/>
            <person name="Abouelleil A."/>
            <person name="Alvarado L."/>
            <person name="Chapman S.B."/>
            <person name="Gainer-Dewar J."/>
            <person name="Goldberg J."/>
            <person name="Griggs A."/>
            <person name="Gujja S."/>
            <person name="Hansen M."/>
            <person name="Howarth C."/>
            <person name="Imamovic A."/>
            <person name="Larimer J."/>
            <person name="Martinez D."/>
            <person name="Murphy C."/>
            <person name="Pearson M.D."/>
            <person name="Persinoti G."/>
            <person name="Poon T."/>
            <person name="Priest M."/>
            <person name="Roberts A.D."/>
            <person name="Saif S."/>
            <person name="Shea T.D."/>
            <person name="Sykes S.N."/>
            <person name="Wortman J."/>
            <person name="Nusbaum C."/>
            <person name="Birren B."/>
        </authorList>
    </citation>
    <scope>NUCLEOTIDE SEQUENCE [LARGE SCALE GENOMIC DNA]</scope>
    <source>
        <strain evidence="7">CBS 288.86</strain>
    </source>
</reference>
<proteinExistence type="predicted"/>
<evidence type="ECO:0000256" key="2">
    <source>
        <dbReference type="ARBA" id="ARBA00022692"/>
    </source>
</evidence>
<dbReference type="GO" id="GO:0022857">
    <property type="term" value="F:transmembrane transporter activity"/>
    <property type="evidence" value="ECO:0007669"/>
    <property type="project" value="InterPro"/>
</dbReference>
<dbReference type="InterPro" id="IPR036259">
    <property type="entry name" value="MFS_trans_sf"/>
</dbReference>
<dbReference type="HOGENOM" id="CLU_1696768_0_0_1"/>
<feature type="transmembrane region" description="Helical" evidence="5">
    <location>
        <begin position="32"/>
        <end position="50"/>
    </location>
</feature>
<protein>
    <recommendedName>
        <fullName evidence="6">Major facilitator superfamily (MFS) profile domain-containing protein</fullName>
    </recommendedName>
</protein>
<feature type="transmembrane region" description="Helical" evidence="5">
    <location>
        <begin position="56"/>
        <end position="77"/>
    </location>
</feature>
<gene>
    <name evidence="7" type="ORF">H103_06213</name>
</gene>
<dbReference type="GO" id="GO:0005886">
    <property type="term" value="C:plasma membrane"/>
    <property type="evidence" value="ECO:0007669"/>
    <property type="project" value="TreeGrafter"/>
</dbReference>
<keyword evidence="3 5" id="KW-1133">Transmembrane helix</keyword>
<name>A0A022VV48_TRIRU</name>
<keyword evidence="2 5" id="KW-0812">Transmembrane</keyword>
<dbReference type="PANTHER" id="PTHR23501">
    <property type="entry name" value="MAJOR FACILITATOR SUPERFAMILY"/>
    <property type="match status" value="1"/>
</dbReference>
<evidence type="ECO:0000256" key="1">
    <source>
        <dbReference type="ARBA" id="ARBA00004141"/>
    </source>
</evidence>
<feature type="transmembrane region" description="Helical" evidence="5">
    <location>
        <begin position="89"/>
        <end position="107"/>
    </location>
</feature>
<dbReference type="Gene3D" id="1.20.1250.20">
    <property type="entry name" value="MFS general substrate transporter like domains"/>
    <property type="match status" value="1"/>
</dbReference>
<dbReference type="InterPro" id="IPR020846">
    <property type="entry name" value="MFS_dom"/>
</dbReference>
<organism evidence="7">
    <name type="scientific">Trichophyton rubrum CBS 288.86</name>
    <dbReference type="NCBI Taxonomy" id="1215330"/>
    <lineage>
        <taxon>Eukaryota</taxon>
        <taxon>Fungi</taxon>
        <taxon>Dikarya</taxon>
        <taxon>Ascomycota</taxon>
        <taxon>Pezizomycotina</taxon>
        <taxon>Eurotiomycetes</taxon>
        <taxon>Eurotiomycetidae</taxon>
        <taxon>Onygenales</taxon>
        <taxon>Arthrodermataceae</taxon>
        <taxon>Trichophyton</taxon>
    </lineage>
</organism>
<dbReference type="InterPro" id="IPR011701">
    <property type="entry name" value="MFS"/>
</dbReference>
<dbReference type="AlphaFoldDB" id="A0A022VV48"/>
<dbReference type="SUPFAM" id="SSF103473">
    <property type="entry name" value="MFS general substrate transporter"/>
    <property type="match status" value="1"/>
</dbReference>
<evidence type="ECO:0000259" key="6">
    <source>
        <dbReference type="PROSITE" id="PS50850"/>
    </source>
</evidence>
<evidence type="ECO:0000256" key="5">
    <source>
        <dbReference type="SAM" id="Phobius"/>
    </source>
</evidence>
<comment type="subcellular location">
    <subcellularLocation>
        <location evidence="1">Membrane</location>
        <topology evidence="1">Multi-pass membrane protein</topology>
    </subcellularLocation>
</comment>